<protein>
    <submittedName>
        <fullName evidence="3">Holliday junction resolvase Hjc</fullName>
    </submittedName>
</protein>
<accession>A0A6J5RD17</accession>
<evidence type="ECO:0000256" key="1">
    <source>
        <dbReference type="ARBA" id="ARBA00029354"/>
    </source>
</evidence>
<dbReference type="EMBL" id="LR797238">
    <property type="protein sequence ID" value="CAB4195380.1"/>
    <property type="molecule type" value="Genomic_DNA"/>
</dbReference>
<dbReference type="EMBL" id="LR797352">
    <property type="protein sequence ID" value="CAB4204912.1"/>
    <property type="molecule type" value="Genomic_DNA"/>
</dbReference>
<dbReference type="SUPFAM" id="SSF52980">
    <property type="entry name" value="Restriction endonuclease-like"/>
    <property type="match status" value="1"/>
</dbReference>
<dbReference type="Pfam" id="PF01870">
    <property type="entry name" value="Hjc"/>
    <property type="match status" value="1"/>
</dbReference>
<dbReference type="EMBL" id="LR797149">
    <property type="protein sequence ID" value="CAB4189685.1"/>
    <property type="molecule type" value="Genomic_DNA"/>
</dbReference>
<reference evidence="3" key="1">
    <citation type="submission" date="2020-05" db="EMBL/GenBank/DDBJ databases">
        <authorList>
            <person name="Chiriac C."/>
            <person name="Salcher M."/>
            <person name="Ghai R."/>
            <person name="Kavagutti S V."/>
        </authorList>
    </citation>
    <scope>NUCLEOTIDE SEQUENCE</scope>
</reference>
<comment type="catalytic activity">
    <reaction evidence="1">
        <text>Endonucleolytic cleavage at a junction such as a reciprocal single-stranded crossover between two homologous DNA duplexes (Holliday junction).</text>
        <dbReference type="EC" id="3.1.21.10"/>
    </reaction>
</comment>
<sequence length="92" mass="9805">MTPEAKVKAKVVSILKAAGAYYFFPATHGYGRSGVPDIVACLAGKFIGIECKAGKGKPTALQARELEAIHQAGGVALLINEYNMDELREALR</sequence>
<proteinExistence type="predicted"/>
<dbReference type="Gene3D" id="3.40.1350.10">
    <property type="match status" value="1"/>
</dbReference>
<dbReference type="InterPro" id="IPR011856">
    <property type="entry name" value="tRNA_endonuc-like_dom_sf"/>
</dbReference>
<evidence type="ECO:0000313" key="2">
    <source>
        <dbReference type="EMBL" id="CAB4189685.1"/>
    </source>
</evidence>
<evidence type="ECO:0000313" key="3">
    <source>
        <dbReference type="EMBL" id="CAB4195380.1"/>
    </source>
</evidence>
<dbReference type="GO" id="GO:0003676">
    <property type="term" value="F:nucleic acid binding"/>
    <property type="evidence" value="ECO:0007669"/>
    <property type="project" value="InterPro"/>
</dbReference>
<dbReference type="InterPro" id="IPR002732">
    <property type="entry name" value="Hjc"/>
</dbReference>
<dbReference type="GO" id="GO:0008821">
    <property type="term" value="F:crossover junction DNA endonuclease activity"/>
    <property type="evidence" value="ECO:0007669"/>
    <property type="project" value="UniProtKB-EC"/>
</dbReference>
<dbReference type="InterPro" id="IPR011335">
    <property type="entry name" value="Restrct_endonuc-II-like"/>
</dbReference>
<name>A0A6J5RD17_9CAUD</name>
<organism evidence="3">
    <name type="scientific">uncultured Caudovirales phage</name>
    <dbReference type="NCBI Taxonomy" id="2100421"/>
    <lineage>
        <taxon>Viruses</taxon>
        <taxon>Duplodnaviria</taxon>
        <taxon>Heunggongvirae</taxon>
        <taxon>Uroviricota</taxon>
        <taxon>Caudoviricetes</taxon>
        <taxon>Peduoviridae</taxon>
        <taxon>Maltschvirus</taxon>
        <taxon>Maltschvirus maltsch</taxon>
    </lineage>
</organism>
<gene>
    <name evidence="2" type="ORF">UFOVP1195_11</name>
    <name evidence="3" type="ORF">UFOVP1288_11</name>
    <name evidence="4" type="ORF">UFOVP1409_11</name>
</gene>
<evidence type="ECO:0000313" key="4">
    <source>
        <dbReference type="EMBL" id="CAB4204912.1"/>
    </source>
</evidence>